<keyword evidence="2" id="KW-0732">Signal</keyword>
<evidence type="ECO:0000256" key="1">
    <source>
        <dbReference type="SAM" id="MobiDB-lite"/>
    </source>
</evidence>
<dbReference type="Proteomes" id="UP001320691">
    <property type="component" value="Unassembled WGS sequence"/>
</dbReference>
<feature type="region of interest" description="Disordered" evidence="1">
    <location>
        <begin position="144"/>
        <end position="168"/>
    </location>
</feature>
<feature type="compositionally biased region" description="Basic and acidic residues" evidence="1">
    <location>
        <begin position="159"/>
        <end position="168"/>
    </location>
</feature>
<sequence length="168" mass="18090">MGVSTQLLSGLALMLSIGAAEAAPRQCVGEGRDEICLLSFGDLWGSHQQYAGRTVQISGYLVSGFGQLLLYPGKDYFLYQNASGGIGVQTDRHAFAAARSRMDRMKGRGDWQYESPCPVTVLGTYDDAPSGNFSTLGTITMESMPAATPFPDPCSSNEAPKEPLRQER</sequence>
<reference evidence="3" key="1">
    <citation type="submission" date="2022-08" db="EMBL/GenBank/DDBJ databases">
        <title>Genomic analyses of the natural microbiome of Caenorhabditis elegans.</title>
        <authorList>
            <person name="Samuel B."/>
        </authorList>
    </citation>
    <scope>NUCLEOTIDE SEQUENCE</scope>
    <source>
        <strain evidence="3">BIGb0277</strain>
    </source>
</reference>
<feature type="chain" id="PRO_5043341518" evidence="2">
    <location>
        <begin position="23"/>
        <end position="168"/>
    </location>
</feature>
<name>A0AAW5PK75_9GAMM</name>
<dbReference type="EMBL" id="JANUEK010000005">
    <property type="protein sequence ID" value="MCS4280255.1"/>
    <property type="molecule type" value="Genomic_DNA"/>
</dbReference>
<evidence type="ECO:0000256" key="2">
    <source>
        <dbReference type="SAM" id="SignalP"/>
    </source>
</evidence>
<evidence type="ECO:0000313" key="4">
    <source>
        <dbReference type="Proteomes" id="UP001320691"/>
    </source>
</evidence>
<organism evidence="3 4">
    <name type="scientific">Stenotrophomonas rhizophila</name>
    <dbReference type="NCBI Taxonomy" id="216778"/>
    <lineage>
        <taxon>Bacteria</taxon>
        <taxon>Pseudomonadati</taxon>
        <taxon>Pseudomonadota</taxon>
        <taxon>Gammaproteobacteria</taxon>
        <taxon>Lysobacterales</taxon>
        <taxon>Lysobacteraceae</taxon>
        <taxon>Stenotrophomonas</taxon>
    </lineage>
</organism>
<comment type="caution">
    <text evidence="3">The sequence shown here is derived from an EMBL/GenBank/DDBJ whole genome shotgun (WGS) entry which is preliminary data.</text>
</comment>
<accession>A0AAW5PK75</accession>
<gene>
    <name evidence="3" type="ORF">M2412_002248</name>
</gene>
<evidence type="ECO:0000313" key="3">
    <source>
        <dbReference type="EMBL" id="MCS4280255.1"/>
    </source>
</evidence>
<protein>
    <submittedName>
        <fullName evidence="3">Uncharacterized protein</fullName>
    </submittedName>
</protein>
<dbReference type="AlphaFoldDB" id="A0AAW5PK75"/>
<feature type="signal peptide" evidence="2">
    <location>
        <begin position="1"/>
        <end position="22"/>
    </location>
</feature>
<proteinExistence type="predicted"/>